<feature type="domain" description="DUF11" evidence="2">
    <location>
        <begin position="1071"/>
        <end position="1199"/>
    </location>
</feature>
<feature type="domain" description="DUF11" evidence="2">
    <location>
        <begin position="1301"/>
        <end position="1418"/>
    </location>
</feature>
<feature type="domain" description="DUF11" evidence="2">
    <location>
        <begin position="2836"/>
        <end position="2945"/>
    </location>
</feature>
<dbReference type="InterPro" id="IPR026341">
    <property type="entry name" value="T9SS_type_B"/>
</dbReference>
<dbReference type="InterPro" id="IPR013320">
    <property type="entry name" value="ConA-like_dom_sf"/>
</dbReference>
<dbReference type="Gene3D" id="2.60.40.1170">
    <property type="entry name" value="Mu homology domain, subdomain B"/>
    <property type="match status" value="1"/>
</dbReference>
<feature type="domain" description="DUF11" evidence="2">
    <location>
        <begin position="3222"/>
        <end position="3338"/>
    </location>
</feature>
<evidence type="ECO:0000256" key="1">
    <source>
        <dbReference type="SAM" id="MobiDB-lite"/>
    </source>
</evidence>
<feature type="domain" description="DUF11" evidence="2">
    <location>
        <begin position="4111"/>
        <end position="4224"/>
    </location>
</feature>
<feature type="domain" description="DUF11" evidence="2">
    <location>
        <begin position="3863"/>
        <end position="3964"/>
    </location>
</feature>
<dbReference type="Pfam" id="PF01345">
    <property type="entry name" value="DUF11"/>
    <property type="match status" value="26"/>
</dbReference>
<feature type="domain" description="DUF11" evidence="2">
    <location>
        <begin position="1556"/>
        <end position="1674"/>
    </location>
</feature>
<dbReference type="Pfam" id="PF13585">
    <property type="entry name" value="CHU_C"/>
    <property type="match status" value="1"/>
</dbReference>
<organism evidence="3 4">
    <name type="scientific">Chitinophaga eiseniae</name>
    <dbReference type="NCBI Taxonomy" id="634771"/>
    <lineage>
        <taxon>Bacteria</taxon>
        <taxon>Pseudomonadati</taxon>
        <taxon>Bacteroidota</taxon>
        <taxon>Chitinophagia</taxon>
        <taxon>Chitinophagales</taxon>
        <taxon>Chitinophagaceae</taxon>
        <taxon>Chitinophaga</taxon>
    </lineage>
</organism>
<dbReference type="STRING" id="634771.SAMN04488128_1021712"/>
<feature type="domain" description="DUF11" evidence="2">
    <location>
        <begin position="307"/>
        <end position="434"/>
    </location>
</feature>
<feature type="domain" description="DUF11" evidence="2">
    <location>
        <begin position="3734"/>
        <end position="3835"/>
    </location>
</feature>
<dbReference type="NCBIfam" id="TIGR04131">
    <property type="entry name" value="Bac_Flav_CTERM"/>
    <property type="match status" value="1"/>
</dbReference>
<feature type="domain" description="DUF11" evidence="2">
    <location>
        <begin position="2966"/>
        <end position="3090"/>
    </location>
</feature>
<dbReference type="InterPro" id="IPR013783">
    <property type="entry name" value="Ig-like_fold"/>
</dbReference>
<feature type="domain" description="DUF11" evidence="2">
    <location>
        <begin position="2198"/>
        <end position="2304"/>
    </location>
</feature>
<proteinExistence type="predicted"/>
<dbReference type="PANTHER" id="PTHR34819">
    <property type="entry name" value="LARGE CYSTEINE-RICH PERIPLASMIC PROTEIN OMCB"/>
    <property type="match status" value="1"/>
</dbReference>
<feature type="domain" description="DUF11" evidence="2">
    <location>
        <begin position="3357"/>
        <end position="3467"/>
    </location>
</feature>
<dbReference type="Proteomes" id="UP000190367">
    <property type="component" value="Unassembled WGS sequence"/>
</dbReference>
<feature type="region of interest" description="Disordered" evidence="1">
    <location>
        <begin position="1228"/>
        <end position="1251"/>
    </location>
</feature>
<feature type="domain" description="DUF11" evidence="2">
    <location>
        <begin position="441"/>
        <end position="561"/>
    </location>
</feature>
<sequence length="4712" mass="472635">MDVCLRLFLSVVKKMIRVRPDAWHFVYACLLLSLSARAQFTITENFKGSSAGNVTLGGAAKLTSGGDDPAGQGWLRLTEDVGNQVGYAFVNAGFPSTLGVLMDFEYVAWRRTNPGLGGGDGFSVFLFNDNITAATFSLGSRGGSLGYAQSTSTGNTGLAGGYVGVGIDEYGNYANCSEGKSGGVSGNCGTLYRDYISARGPSPTYSYLGGSSVGTSLDYDVVTSTRPTAAQFYRRVQVTILPTGTGQYTLTVKSTNVQGGTLQTLFGPITLTSPPPARMKLGFAASTGGAYNRHEVRNLIITTPGNIRIQKLVDKPIAKVGDALTYKVTVHNETTSALTGLPLQDVFSPAGGFNISNVTFSNDGFAGNTATGYTSTNFSNATLNMQASSTSTFTVTGTVASMPPGKVLTNKVWVTPSATGITDPDASNDTSSVSTNIIAPDLAITKTHNGNLRKGLTGNYVLNIANSGVDAKPDVSQVTVTDVIPTGLTINGTPTGTGWTINVSGATVTATRQDALAAGASYPPVTIPVKVSVGAPDSVTNTATVANAYEANTANNTATDKVDTRRNMDLQVVSSVSPPNKQGCLNTPYNIQINIRNNGPDSAVNGKFSFSVPTAINNISLVSRTITAGSGSFGVGSSISNIGYTDSVTLTSGGAATYIFSVTVTTQAPADLAIFEASLLRSATDLDTDASDPTVAVPTNPNHECDAAPSGGGCNNILRDTTFVRNKPTPSNAGTDQAVCNVTSATLNGNNPVTGTGTWRQLTGPNTATIANPKMANTGVSNLITGTYTFEWAINNGSCAASADTMQLRVDAPPSLPIAGPDQNLCSATTTTMAATAPVVGTGGWRQLSGPNTAVFADTASSNSAVSGLVTGSYAFAWTTRNGSCPALADTVLVTINTPGPAANAGPDQQLCNATGTTLAGNAAAPGIGTWTQIAGPNNATIVSPNQNNTALQNLTPGVYQLVWTIRNGACAATADTVQITVYAPPTTANGGPDQTKYNNGLFTMSANAPVNGVGNWAVVSGTAAVASNNDPNTNVTLQPNTSATLTWTITNGNCPPSVDTVVLTFRRQADLKITKSDAGNTYQTGSPLVYTLTVENLGPSDVSGASIQDVLPALMSNPTWTAVTTGAGVTVSATSGSGSLIKINVNIPFAAGNKIVVTVRGTVAATAKGGDVIENMGVLAFPADTPDPDQSNNTSAVTGTVPNNPPIAVNDQYTTPRDVAVSGNVLTNDSDPESQPLTVTTTPVTPPTHGQVVQRADGTFTYTPNPGFTGTDSYVYQVCDNQGACATATVTIQVTAAVTDLVVTKTATPASAVAGQPLTYKITITNNGPSTIQPNEIITVADSIPAGFLVGSFSASEGTYDQGSQQWTGLTMPAGKSVVLTVFGRVASQFTGSSLRNVVYLTPPAGDVDPGVDSASVVTPVSRSVEVTVDKTDNTPLYVPGTTTQYKITVVNKGPSDLTGATFRDPLPAGITVASWTAVSPDGAQPAISGNGAIDQPLNIPAGSKIVYTLTLNIPSGFTGALVNTATATVPAGYTNINPAGNTATDTDDPDLQYNITVSKSGPAQAIAGDSITYQLQISNSGPSDLVNATVADILPTVIQNAAWTVAVQGSATAASTSGTGNVNFTGSIPAGSGNSILVTIKGLINSAATGSFSNTATVTPAGKTPVSSNTVNTVINNRTGLTLSKAGPASGTVVAGNSISYLIRLTNAGPSDANGIVLQDAVPANIQNVTWNVTTLGTASMAAGAPVSGIGNTVRTTVNVPAGAGNVVQVQVNGEVNASATDTLINTATATLAGIDTATATSKTVVLTEPGLQVRKSGPAAVNAGTPIVYTITVGNTGPSDAVNATITDLVGPNSIRNVSWTATASGAAVVNSGATGTGNSVSVNANIPAGANNEVTITITGTVMSSATGSTINTATVTIPGKQPVNSNEVVTTIGQQPGLVITKQGPASATAGGTLLYVLKLTNTGPSDAYNVAFADTIAAAVQNPAISATAFGNAKVDSKDVTTNIAHVVADLPAGDSNYVLILISGKIDPAFSGQIRNQGTADAGGGHTAVSEVVVTTVSNVPALELSKSAPDTVAAGQSLTYTVTAGNHGLSDAKGAVITDAVPTGLTNVSWTATAAGRAAVTAGAAGTGNNIQVTGDIPTGNDHTILITITGTVSPSFTGVLTNYATGTAGGRPPVISDTVNTVVLNKPQLQISKSAPATISAGGQITYVITVTNAGPSDAQNVSIADAVDTTVQHVQWQATASGGAVISSGAAGSGNQTLVTANIPAGAGKVVVTIQGTVNPAAAGTLSNVATAGATGQPTVKTEVSTQVLNNPQIALSKTGPAQINAGEQISYRLVATNYGLSDARNLKIQDVVPQQITNVSWTASVAANGAVLTGNTGTGNNILVTGNLPAGTGNHIFVDVTGTVAPGYVGVLRNSGYVAMQAKDTVQSDTVVTTVQNKPSLQIVKTAPDTVAAGGAITFTLTVTNPGPSDATSVTVTDAVPAFVQNVSWSAEAKGSATLQTTSGTGSNNVPVTGTLPAGAGNAIIITIHGTVDPAFTGDIPNMAQATAAGQPSVSSNTTTTHVVKQVSLAVIKAGPDRIAAGAHIAYLIGFRNYGPSNATGVQFRDTVPAAIHNVTWEVIGLGNTVITAGQSGTGNPIAVTADMPAGSPVSSALVVVQGTVDASYTGPALVNVAHVSSADQPIPARDTAVTTIYNEAKLDIVKSGPGKAFAGDSIKYTIHLTNSGPSDAMNIAVNDVIDPAILQPVWTATATGTASAGVASGTGNVTLTGNIPVGAGNGIDITVTGTLNPDFTGTSLSNTATAAISGQTPVTSTVNTTVGRSGSLRVVKSAPGSAAAGSNITYVLTVRNAGPSNLKGVAIHDAIPSNILQATWTAVSTGPNTVVSVGGGTGNVDLTADMAADTSSVIITVKGRIDPSTANGTNISNTVTATPPAGVDNPQPVSATAITAVSRQADLVMVKSGPANINAGQDITYQLQITNRGESDVDDAVITDVVPSGIIISGATATATGNAAAAAPAITGNTVTLTGDIAAGNGNSILVIIKGTVDPSATGTISNTATVTPPADVTETIPANNSSSISTVITTDVGVQVSKSGPASVNVNDPITYSIVLTNNGLSDATGMTITDAVPADISVNNWTATATGNASVTPASGTGNNISLSGMLGGSSSGTITITVNGIVRTTAAATITNTVVVEAGGTKTSSVVTSVNKSVDLRISKSGPTTMFAGEAIDYLLTVTNNGPADAMGAAIQDVVPAGVMNVTWTATVANGAAVTSNSGSGNNISLNADIPANSGEVTIHVKGIVDPAFTGTLVNTAIATPPAGVTDPLPTTATVNTVVTAATGITIVKSGPANVVAGNGITYTLLVRNNGPSNATGVVIRDTIPSGVANVNWQGVATNATITGAASGTGNVILTADIPAGGAVTVTINGTTDPTFNGIISNRAVAGTILSNTVDTRINNTPGLVITKSGPARIAAGSNISYSISVANNGPSTAVGATVSDVLPQEVQNATWSATAGNGAAITGGNITNGSGNVSFKADIPAGGTIMVMVNGQTDAAVSTGTITNVAAITPANGIPVTDTAQTVLTQLSKLRVVKAGPDSAAAGSRIAYTIDVYNDGPSNAVNMQIADVLPVQLQQVTWSATAAGAATINGGDLKDQPGNVALTASVPQGSGHSIHIIVSGVLQASFAATDTIGNTATATLNNVTTSSNRVITIVYNKAAVQLSKSGPATVAAGGHISYNLVLSNGGPSDAANIQVSDILPPQLLNPVWSATAFGAAVIQGGNVSDQTGNVALTAGVPAGAANRVVITIEGDTDPALTGTVTNTASYTFGGNTVPTPPVVTTVTSQTALRLSKSGPDTLAAGSTITYTLQVTNSGPSNAANVTIADVVPAAVTNVTWTAAATGAVVHGSSSGTGNNISINADIPAGSGHSVLVTVTGTIAPNGSGIVKNTATVSNSTGVVAQDSVQTQLVQQPGVVFTKSGPEEAAAGNDIVYTLNLSNTGPSDLLEATVTDIIPSQVRAVSWKIITQGAASLAAGTPVSGTTQQLSFKANVPAGAGNSIQVIITGVIAPDFTGTIENTAQTTDNNGQLYPSSVTTTVSNESQLSLTKTGPQNAAAGSTITYVVTATNLGPSNAKGIRITDVVPAGVTNVTWQATGTGAATVTANATGSGNNVNVTGNIDAGAGNSIRVIINGRIASNTASGGISNSALLTTTDGRQVPSDTVSTSIIRTNTVELVKIAPARAAAGDSIQYDIIVSDPGVSDLSKVTVQDIIPATITGVRWTTAVTGAAQVLSGGSGTGNTVNVTAMIPAGGDNMVHIVVKGKINPVFAGVLTNNATATAEGNTFNASATTTVQRNLDLAIAKSGPPTASSGDTIHYVLTARNNGLAAGDGAVITDVLPAGINDIEGVVLTVSGGAGNVRVNVNNRTVTATVGTFPAGGEVRLSISGVAPGPGTFSNTATITAPNGAIDTNPANNTSGTIVTKVEQRLILKLADLQLKKVLMNNGPLQTGGKAVFRVTLTNAGPDSAQTIVVRDTLTGNLDLIGGINVSAGITRYDAVSRIVVWEVPVLASGLTATMELTARINSNGTVVNAATATSAVKDPDLSNNTAVTQPVTVSGDDIFIPNVITPNGDGRNDRFMIIGISRYPNSSLFIYNRWGNQVYQSKNYQNEWDGHGLSEGTYYYVLKLRTAEGGERSYKGWIELMR</sequence>
<evidence type="ECO:0000259" key="2">
    <source>
        <dbReference type="Pfam" id="PF01345"/>
    </source>
</evidence>
<dbReference type="Pfam" id="PF22352">
    <property type="entry name" value="K319L-like_PKD"/>
    <property type="match status" value="1"/>
</dbReference>
<feature type="compositionally biased region" description="Polar residues" evidence="1">
    <location>
        <begin position="1189"/>
        <end position="1203"/>
    </location>
</feature>
<dbReference type="InterPro" id="IPR001434">
    <property type="entry name" value="OmcB-like_DUF11"/>
</dbReference>
<feature type="domain" description="DUF11" evidence="2">
    <location>
        <begin position="2586"/>
        <end position="2702"/>
    </location>
</feature>
<dbReference type="SUPFAM" id="SSF49899">
    <property type="entry name" value="Concanavalin A-like lectins/glucanases"/>
    <property type="match status" value="1"/>
</dbReference>
<keyword evidence="4" id="KW-1185">Reference proteome</keyword>
<feature type="domain" description="DUF11" evidence="2">
    <location>
        <begin position="4365"/>
        <end position="4485"/>
    </location>
</feature>
<dbReference type="InterPro" id="IPR051172">
    <property type="entry name" value="Chlamydia_OmcB"/>
</dbReference>
<dbReference type="NCBIfam" id="TIGR01451">
    <property type="entry name" value="B_ant_repeat"/>
    <property type="match status" value="27"/>
</dbReference>
<dbReference type="Pfam" id="PF17963">
    <property type="entry name" value="Big_9"/>
    <property type="match status" value="1"/>
</dbReference>
<feature type="domain" description="DUF11" evidence="2">
    <location>
        <begin position="2452"/>
        <end position="2571"/>
    </location>
</feature>
<name>A0A1T4S2Q8_9BACT</name>
<feature type="domain" description="DUF11" evidence="2">
    <location>
        <begin position="1815"/>
        <end position="1933"/>
    </location>
</feature>
<dbReference type="GO" id="GO:0004553">
    <property type="term" value="F:hydrolase activity, hydrolyzing O-glycosyl compounds"/>
    <property type="evidence" value="ECO:0007669"/>
    <property type="project" value="UniProtKB-ARBA"/>
</dbReference>
<feature type="domain" description="DUF11" evidence="2">
    <location>
        <begin position="3100"/>
        <end position="3205"/>
    </location>
</feature>
<dbReference type="InterPro" id="IPR047589">
    <property type="entry name" value="DUF11_rpt"/>
</dbReference>
<dbReference type="PANTHER" id="PTHR34819:SF3">
    <property type="entry name" value="CELL SURFACE PROTEIN"/>
    <property type="match status" value="1"/>
</dbReference>
<feature type="domain" description="DUF11" evidence="2">
    <location>
        <begin position="2717"/>
        <end position="2815"/>
    </location>
</feature>
<reference evidence="4" key="1">
    <citation type="submission" date="2017-02" db="EMBL/GenBank/DDBJ databases">
        <authorList>
            <person name="Varghese N."/>
            <person name="Submissions S."/>
        </authorList>
    </citation>
    <scope>NUCLEOTIDE SEQUENCE [LARGE SCALE GENOMIC DNA]</scope>
    <source>
        <strain evidence="4">DSM 22224</strain>
    </source>
</reference>
<dbReference type="GO" id="GO:0005975">
    <property type="term" value="P:carbohydrate metabolic process"/>
    <property type="evidence" value="ECO:0007669"/>
    <property type="project" value="UniProtKB-ARBA"/>
</dbReference>
<dbReference type="OrthoDB" id="9816593at2"/>
<feature type="domain" description="DUF11" evidence="2">
    <location>
        <begin position="3604"/>
        <end position="3708"/>
    </location>
</feature>
<feature type="compositionally biased region" description="Polar residues" evidence="1">
    <location>
        <begin position="1228"/>
        <end position="1238"/>
    </location>
</feature>
<evidence type="ECO:0000313" key="4">
    <source>
        <dbReference type="Proteomes" id="UP000190367"/>
    </source>
</evidence>
<dbReference type="Gene3D" id="2.60.40.10">
    <property type="entry name" value="Immunoglobulins"/>
    <property type="match status" value="6"/>
</dbReference>
<dbReference type="EMBL" id="FUWZ01000002">
    <property type="protein sequence ID" value="SKA22462.1"/>
    <property type="molecule type" value="Genomic_DNA"/>
</dbReference>
<feature type="domain" description="DUF11" evidence="2">
    <location>
        <begin position="3471"/>
        <end position="3580"/>
    </location>
</feature>
<feature type="region of interest" description="Disordered" evidence="1">
    <location>
        <begin position="1185"/>
        <end position="1212"/>
    </location>
</feature>
<feature type="domain" description="DUF11" evidence="2">
    <location>
        <begin position="4501"/>
        <end position="4618"/>
    </location>
</feature>
<gene>
    <name evidence="3" type="ORF">SAMN04488128_1021712</name>
</gene>
<evidence type="ECO:0000313" key="3">
    <source>
        <dbReference type="EMBL" id="SKA22462.1"/>
    </source>
</evidence>
<dbReference type="RefSeq" id="WP_143312959.1">
    <property type="nucleotide sequence ID" value="NZ_FUWZ01000002.1"/>
</dbReference>
<feature type="domain" description="DUF11" evidence="2">
    <location>
        <begin position="1692"/>
        <end position="1801"/>
    </location>
</feature>
<feature type="domain" description="DUF11" evidence="2">
    <location>
        <begin position="1428"/>
        <end position="1547"/>
    </location>
</feature>
<feature type="domain" description="DUF11" evidence="2">
    <location>
        <begin position="2324"/>
        <end position="2440"/>
    </location>
</feature>
<accession>A0A1T4S2Q8</accession>
<feature type="domain" description="DUF11" evidence="2">
    <location>
        <begin position="2070"/>
        <end position="2177"/>
    </location>
</feature>
<protein>
    <submittedName>
        <fullName evidence="3">Conserved repeat domain-containing protein/gliding motility-associated C-terminal domain-containing protein</fullName>
    </submittedName>
</protein>